<dbReference type="AlphaFoldDB" id="A0A9X1Y4T0"/>
<proteinExistence type="predicted"/>
<protein>
    <submittedName>
        <fullName evidence="1">Uncharacterized protein</fullName>
    </submittedName>
</protein>
<reference evidence="1" key="1">
    <citation type="submission" date="2022-04" db="EMBL/GenBank/DDBJ databases">
        <title>Roseomonas acroporae sp. nov., isolated from coral Acropora digitifera.</title>
        <authorList>
            <person name="Sun H."/>
        </authorList>
    </citation>
    <scope>NUCLEOTIDE SEQUENCE</scope>
    <source>
        <strain evidence="1">NAR14</strain>
    </source>
</reference>
<dbReference type="EMBL" id="JALPRX010000009">
    <property type="protein sequence ID" value="MCK8783423.1"/>
    <property type="molecule type" value="Genomic_DNA"/>
</dbReference>
<gene>
    <name evidence="1" type="ORF">M0638_03375</name>
</gene>
<sequence>MNKQDATTGLPVIEGSRILIEDDAQAGHVAVLTRREVSRRQQPRTMILDELVWLDEATGREVAPQHWRPLRRGDVTTH</sequence>
<name>A0A9X1Y4T0_9PROT</name>
<dbReference type="Proteomes" id="UP001139516">
    <property type="component" value="Unassembled WGS sequence"/>
</dbReference>
<organism evidence="1 2">
    <name type="scientific">Roseomonas acroporae</name>
    <dbReference type="NCBI Taxonomy" id="2937791"/>
    <lineage>
        <taxon>Bacteria</taxon>
        <taxon>Pseudomonadati</taxon>
        <taxon>Pseudomonadota</taxon>
        <taxon>Alphaproteobacteria</taxon>
        <taxon>Acetobacterales</taxon>
        <taxon>Roseomonadaceae</taxon>
        <taxon>Roseomonas</taxon>
    </lineage>
</organism>
<keyword evidence="2" id="KW-1185">Reference proteome</keyword>
<evidence type="ECO:0000313" key="1">
    <source>
        <dbReference type="EMBL" id="MCK8783423.1"/>
    </source>
</evidence>
<dbReference type="RefSeq" id="WP_248665545.1">
    <property type="nucleotide sequence ID" value="NZ_JALPRX010000009.1"/>
</dbReference>
<comment type="caution">
    <text evidence="1">The sequence shown here is derived from an EMBL/GenBank/DDBJ whole genome shotgun (WGS) entry which is preliminary data.</text>
</comment>
<accession>A0A9X1Y4T0</accession>
<evidence type="ECO:0000313" key="2">
    <source>
        <dbReference type="Proteomes" id="UP001139516"/>
    </source>
</evidence>